<accession>A0A323TAX3</accession>
<keyword evidence="3" id="KW-1185">Reference proteome</keyword>
<sequence length="171" mass="19069">MKIFDTQLKALTEKLTQYDEDIEDAARILAQSIVSDGRIYWYGENEMKGIVTQACLGEDRIADSFLADESTSFSAMDTLVVMSQDLSENMIETLTNKAVQGQSTVIGIHSNIEDSSVVDLDFSFTTGVKNGLVPMESGNRIGSPHLLIGLHLYYKLYFAVMEMLEEHTELD</sequence>
<dbReference type="EMBL" id="PDOD01000003">
    <property type="protein sequence ID" value="PYZ92471.1"/>
    <property type="molecule type" value="Genomic_DNA"/>
</dbReference>
<feature type="domain" description="DUF2529" evidence="1">
    <location>
        <begin position="1"/>
        <end position="164"/>
    </location>
</feature>
<dbReference type="Proteomes" id="UP000248214">
    <property type="component" value="Unassembled WGS sequence"/>
</dbReference>
<dbReference type="AlphaFoldDB" id="A0A323TAX3"/>
<evidence type="ECO:0000313" key="2">
    <source>
        <dbReference type="EMBL" id="PYZ92471.1"/>
    </source>
</evidence>
<protein>
    <recommendedName>
        <fullName evidence="1">DUF2529 domain-containing protein</fullName>
    </recommendedName>
</protein>
<gene>
    <name evidence="2" type="ORF">CR194_12420</name>
</gene>
<reference evidence="2 3" key="1">
    <citation type="submission" date="2017-10" db="EMBL/GenBank/DDBJ databases">
        <title>Bacillus sp. nov., a halophilic bacterium isolated from a Keqin Lake.</title>
        <authorList>
            <person name="Wang H."/>
        </authorList>
    </citation>
    <scope>NUCLEOTIDE SEQUENCE [LARGE SCALE GENOMIC DNA]</scope>
    <source>
        <strain evidence="2 3">KQ-12</strain>
    </source>
</reference>
<dbReference type="RefSeq" id="WP_110610023.1">
    <property type="nucleotide sequence ID" value="NZ_PDOD01000003.1"/>
</dbReference>
<name>A0A323TAX3_9BACI</name>
<organism evidence="2 3">
    <name type="scientific">Salipaludibacillus keqinensis</name>
    <dbReference type="NCBI Taxonomy" id="2045207"/>
    <lineage>
        <taxon>Bacteria</taxon>
        <taxon>Bacillati</taxon>
        <taxon>Bacillota</taxon>
        <taxon>Bacilli</taxon>
        <taxon>Bacillales</taxon>
        <taxon>Bacillaceae</taxon>
    </lineage>
</organism>
<proteinExistence type="predicted"/>
<dbReference type="Pfam" id="PF10740">
    <property type="entry name" value="DUF2529"/>
    <property type="match status" value="1"/>
</dbReference>
<dbReference type="Gene3D" id="3.40.50.10490">
    <property type="entry name" value="Glucose-6-phosphate isomerase like protein, domain 1"/>
    <property type="match status" value="1"/>
</dbReference>
<comment type="caution">
    <text evidence="2">The sequence shown here is derived from an EMBL/GenBank/DDBJ whole genome shotgun (WGS) entry which is preliminary data.</text>
</comment>
<dbReference type="OrthoDB" id="2737584at2"/>
<dbReference type="InterPro" id="IPR019676">
    <property type="entry name" value="DUF2529"/>
</dbReference>
<evidence type="ECO:0000259" key="1">
    <source>
        <dbReference type="Pfam" id="PF10740"/>
    </source>
</evidence>
<evidence type="ECO:0000313" key="3">
    <source>
        <dbReference type="Proteomes" id="UP000248214"/>
    </source>
</evidence>